<comment type="caution">
    <text evidence="8">The sequence shown here is derived from an EMBL/GenBank/DDBJ whole genome shotgun (WGS) entry which is preliminary data.</text>
</comment>
<protein>
    <recommendedName>
        <fullName evidence="3">glucose-6-phosphate isomerase</fullName>
        <ecNumber evidence="3">5.3.1.9</ecNumber>
    </recommendedName>
</protein>
<comment type="pathway">
    <text evidence="1">Carbohydrate degradation; glycolysis; D-glyceraldehyde 3-phosphate and glycerone phosphate from D-glucose: step 2/4.</text>
</comment>
<dbReference type="UniPathway" id="UPA00109">
    <property type="reaction ID" value="UER00181"/>
</dbReference>
<keyword evidence="5" id="KW-0324">Glycolysis</keyword>
<evidence type="ECO:0000256" key="1">
    <source>
        <dbReference type="ARBA" id="ARBA00004926"/>
    </source>
</evidence>
<dbReference type="InterPro" id="IPR011051">
    <property type="entry name" value="RmlC_Cupin_sf"/>
</dbReference>
<evidence type="ECO:0000256" key="6">
    <source>
        <dbReference type="ARBA" id="ARBA00029321"/>
    </source>
</evidence>
<comment type="catalytic activity">
    <reaction evidence="6">
        <text>alpha-D-glucose 6-phosphate = beta-D-fructose 6-phosphate</text>
        <dbReference type="Rhea" id="RHEA:11816"/>
        <dbReference type="ChEBI" id="CHEBI:57634"/>
        <dbReference type="ChEBI" id="CHEBI:58225"/>
        <dbReference type="EC" id="5.3.1.9"/>
    </reaction>
</comment>
<dbReference type="InterPro" id="IPR014710">
    <property type="entry name" value="RmlC-like_jellyroll"/>
</dbReference>
<accession>A0A1F4U1R3</accession>
<evidence type="ECO:0000256" key="3">
    <source>
        <dbReference type="ARBA" id="ARBA00011952"/>
    </source>
</evidence>
<gene>
    <name evidence="8" type="ORF">A3K42_00010</name>
</gene>
<dbReference type="SUPFAM" id="SSF51182">
    <property type="entry name" value="RmlC-like cupins"/>
    <property type="match status" value="1"/>
</dbReference>
<dbReference type="GO" id="GO:0006096">
    <property type="term" value="P:glycolytic process"/>
    <property type="evidence" value="ECO:0007669"/>
    <property type="project" value="UniProtKB-UniPathway"/>
</dbReference>
<comment type="similarity">
    <text evidence="2">Belongs to the archaeal-type GPI family.</text>
</comment>
<dbReference type="Pfam" id="PF06560">
    <property type="entry name" value="GPI"/>
    <property type="match status" value="1"/>
</dbReference>
<feature type="domain" description="Glucose-6-phosphate isomerase prokaryote" evidence="7">
    <location>
        <begin position="43"/>
        <end position="166"/>
    </location>
</feature>
<evidence type="ECO:0000313" key="8">
    <source>
        <dbReference type="EMBL" id="OGC38908.1"/>
    </source>
</evidence>
<dbReference type="Proteomes" id="UP000178270">
    <property type="component" value="Unassembled WGS sequence"/>
</dbReference>
<evidence type="ECO:0000256" key="5">
    <source>
        <dbReference type="ARBA" id="ARBA00023152"/>
    </source>
</evidence>
<reference evidence="8 9" key="1">
    <citation type="journal article" date="2016" name="Nat. Commun.">
        <title>Thousands of microbial genomes shed light on interconnected biogeochemical processes in an aquifer system.</title>
        <authorList>
            <person name="Anantharaman K."/>
            <person name="Brown C.T."/>
            <person name="Hug L.A."/>
            <person name="Sharon I."/>
            <person name="Castelle C.J."/>
            <person name="Probst A.J."/>
            <person name="Thomas B.C."/>
            <person name="Singh A."/>
            <person name="Wilkins M.J."/>
            <person name="Karaoz U."/>
            <person name="Brodie E.L."/>
            <person name="Williams K.H."/>
            <person name="Hubbard S.S."/>
            <person name="Banfield J.F."/>
        </authorList>
    </citation>
    <scope>NUCLEOTIDE SEQUENCE [LARGE SCALE GENOMIC DNA]</scope>
</reference>
<dbReference type="AlphaFoldDB" id="A0A1F4U1R3"/>
<evidence type="ECO:0000256" key="2">
    <source>
        <dbReference type="ARBA" id="ARBA00006542"/>
    </source>
</evidence>
<evidence type="ECO:0000256" key="4">
    <source>
        <dbReference type="ARBA" id="ARBA00022432"/>
    </source>
</evidence>
<proteinExistence type="inferred from homology"/>
<dbReference type="InterPro" id="IPR010551">
    <property type="entry name" value="G6P_isomerase_prok"/>
</dbReference>
<dbReference type="GO" id="GO:0006094">
    <property type="term" value="P:gluconeogenesis"/>
    <property type="evidence" value="ECO:0007669"/>
    <property type="project" value="UniProtKB-KW"/>
</dbReference>
<keyword evidence="4" id="KW-0312">Gluconeogenesis</keyword>
<evidence type="ECO:0000313" key="9">
    <source>
        <dbReference type="Proteomes" id="UP000178270"/>
    </source>
</evidence>
<dbReference type="GO" id="GO:0005737">
    <property type="term" value="C:cytoplasm"/>
    <property type="evidence" value="ECO:0007669"/>
    <property type="project" value="InterPro"/>
</dbReference>
<sequence length="193" mass="22507">MNIKSIRSREALKEILYNPEQSNMPDPVYWVFNKVTKDKWENVTIISSSFGDGEFPKTYGHYHASANQETYELIKGTGIFLLQKRHYDKDGIWIPDIVDEVFFVKFTTPGERITITQKYGHSWSNIGDEPLILFDDWRNGHTPEDYEPIKRLKGLAYYLIRKGSEVDVVPNPNYKDLPQPKFVTPKEFAELQS</sequence>
<dbReference type="EC" id="5.3.1.9" evidence="3"/>
<organism evidence="8 9">
    <name type="scientific">candidate division WWE3 bacterium RBG_13_37_7</name>
    <dbReference type="NCBI Taxonomy" id="1802609"/>
    <lineage>
        <taxon>Bacteria</taxon>
        <taxon>Katanobacteria</taxon>
    </lineage>
</organism>
<dbReference type="Gene3D" id="2.60.120.10">
    <property type="entry name" value="Jelly Rolls"/>
    <property type="match status" value="1"/>
</dbReference>
<name>A0A1F4U1R3_UNCKA</name>
<dbReference type="GO" id="GO:0004347">
    <property type="term" value="F:glucose-6-phosphate isomerase activity"/>
    <property type="evidence" value="ECO:0007669"/>
    <property type="project" value="UniProtKB-EC"/>
</dbReference>
<dbReference type="EMBL" id="MEUS01000009">
    <property type="protein sequence ID" value="OGC38908.1"/>
    <property type="molecule type" value="Genomic_DNA"/>
</dbReference>
<evidence type="ECO:0000259" key="7">
    <source>
        <dbReference type="Pfam" id="PF06560"/>
    </source>
</evidence>